<dbReference type="EMBL" id="JACDTQ010001059">
    <property type="protein sequence ID" value="KAF5924152.1"/>
    <property type="molecule type" value="Genomic_DNA"/>
</dbReference>
<evidence type="ECO:0000313" key="3">
    <source>
        <dbReference type="Proteomes" id="UP000551758"/>
    </source>
</evidence>
<sequence length="123" mass="13670">MLNSWPVQHLPPLGSTERTLALSAILFLAVLIGLLLLWGHPSSRGHLPSGHWPLSFLGNILYLDHQGSLKSFQALESENLPPQLQEKNRDVFMIYLRLWPGVIPCGCEAVREAPVYQAEAFSG</sequence>
<keyword evidence="1" id="KW-1133">Transmembrane helix</keyword>
<keyword evidence="3" id="KW-1185">Reference proteome</keyword>
<protein>
    <submittedName>
        <fullName evidence="2">Uncharacterized protein</fullName>
    </submittedName>
</protein>
<feature type="transmembrane region" description="Helical" evidence="1">
    <location>
        <begin position="20"/>
        <end position="39"/>
    </location>
</feature>
<name>A0A7J7F7U9_DICBM</name>
<keyword evidence="1" id="KW-0472">Membrane</keyword>
<dbReference type="Proteomes" id="UP000551758">
    <property type="component" value="Unassembled WGS sequence"/>
</dbReference>
<proteinExistence type="predicted"/>
<reference evidence="2 3" key="1">
    <citation type="journal article" date="2020" name="Mol. Biol. Evol.">
        <title>Interspecific Gene Flow and the Evolution of Specialization in Black and White Rhinoceros.</title>
        <authorList>
            <person name="Moodley Y."/>
            <person name="Westbury M.V."/>
            <person name="Russo I.M."/>
            <person name="Gopalakrishnan S."/>
            <person name="Rakotoarivelo A."/>
            <person name="Olsen R.A."/>
            <person name="Prost S."/>
            <person name="Tunstall T."/>
            <person name="Ryder O.A."/>
            <person name="Dalen L."/>
            <person name="Bruford M.W."/>
        </authorList>
    </citation>
    <scope>NUCLEOTIDE SEQUENCE [LARGE SCALE GENOMIC DNA]</scope>
    <source>
        <strain evidence="2">SBR-YM</strain>
        <tissue evidence="2">Skin</tissue>
    </source>
</reference>
<keyword evidence="1" id="KW-0812">Transmembrane</keyword>
<gene>
    <name evidence="2" type="ORF">HPG69_018086</name>
</gene>
<dbReference type="AlphaFoldDB" id="A0A7J7F7U9"/>
<comment type="caution">
    <text evidence="2">The sequence shown here is derived from an EMBL/GenBank/DDBJ whole genome shotgun (WGS) entry which is preliminary data.</text>
</comment>
<accession>A0A7J7F7U9</accession>
<evidence type="ECO:0000313" key="2">
    <source>
        <dbReference type="EMBL" id="KAF5924152.1"/>
    </source>
</evidence>
<evidence type="ECO:0000256" key="1">
    <source>
        <dbReference type="SAM" id="Phobius"/>
    </source>
</evidence>
<organism evidence="2 3">
    <name type="scientific">Diceros bicornis minor</name>
    <name type="common">South-central black rhinoceros</name>
    <dbReference type="NCBI Taxonomy" id="77932"/>
    <lineage>
        <taxon>Eukaryota</taxon>
        <taxon>Metazoa</taxon>
        <taxon>Chordata</taxon>
        <taxon>Craniata</taxon>
        <taxon>Vertebrata</taxon>
        <taxon>Euteleostomi</taxon>
        <taxon>Mammalia</taxon>
        <taxon>Eutheria</taxon>
        <taxon>Laurasiatheria</taxon>
        <taxon>Perissodactyla</taxon>
        <taxon>Rhinocerotidae</taxon>
        <taxon>Diceros</taxon>
    </lineage>
</organism>